<dbReference type="EMBL" id="CP035503">
    <property type="protein sequence ID" value="QDL38563.1"/>
    <property type="molecule type" value="Genomic_DNA"/>
</dbReference>
<evidence type="ECO:0000256" key="3">
    <source>
        <dbReference type="RuleBase" id="RU361235"/>
    </source>
</evidence>
<dbReference type="OrthoDB" id="9775851at2"/>
<name>A0A515DDS1_9BURK</name>
<comment type="similarity">
    <text evidence="1 3">Belongs to the type-B carboxylesterase/lipase family.</text>
</comment>
<sequence length="525" mass="56435">MTGLSECAGTGAAARRPVVETVSGRVRGTSAAGIHIFKGIPYGADTGGIHRFQPPRPRSWAGVRDALDCGPRAPQEARDEERLNITWLRDARPMSEDCLALNVFTPSLDGGAKLPVMVYIHGGGFKVGSAGGPGVDGGNLARRGAVVVSMNHRLNVFGHLYLGDADGGRYADAGNAGMLDLVAALEWVRDNVARFGGDPGNVTIFGQSGGGSKAAVLMAMPRARGLFHKAIIQSASSLLRLATEEEAERNTEQFLAQLGLNRNRLRALHELPAETLVKAMLAAVKATHRDDYRPVVDGRTLPWQPFSAEAVQLSAAVPLMTGWCENEQRLTFAATPAVYRQSAQQALASTARALGVPAADAERLLETYRSGRPGDAPGDLYAQVYGDHRYRRSVTRAAELQTEQGGAPVYAYLLRWKTPVLDGMLRTPHTLCIAFAFGNVDVPGGIVGAGADRDPLQEEMSGAWLAFARSGNPNHAGLVSWRPYALAERATMVFDRHSRLQADPLREERIAFEPFPRYVPAIGEA</sequence>
<feature type="domain" description="Carboxylesterase type B" evidence="4">
    <location>
        <begin position="16"/>
        <end position="512"/>
    </location>
</feature>
<proteinExistence type="inferred from homology"/>
<protein>
    <recommendedName>
        <fullName evidence="3">Carboxylic ester hydrolase</fullName>
        <ecNumber evidence="3">3.1.1.-</ecNumber>
    </recommendedName>
</protein>
<dbReference type="Pfam" id="PF00135">
    <property type="entry name" value="COesterase"/>
    <property type="match status" value="1"/>
</dbReference>
<reference evidence="5 6" key="1">
    <citation type="submission" date="2019-01" db="EMBL/GenBank/DDBJ databases">
        <title>Genomic insights into a novel species Rhodoferax sp.</title>
        <authorList>
            <person name="Jin L."/>
        </authorList>
    </citation>
    <scope>NUCLEOTIDE SEQUENCE [LARGE SCALE GENOMIC DNA]</scope>
    <source>
        <strain evidence="5 6">CHu59-6-5</strain>
    </source>
</reference>
<keyword evidence="6" id="KW-1185">Reference proteome</keyword>
<dbReference type="PANTHER" id="PTHR11559">
    <property type="entry name" value="CARBOXYLESTERASE"/>
    <property type="match status" value="1"/>
</dbReference>
<evidence type="ECO:0000259" key="4">
    <source>
        <dbReference type="Pfam" id="PF00135"/>
    </source>
</evidence>
<dbReference type="AlphaFoldDB" id="A0A515DDS1"/>
<dbReference type="Proteomes" id="UP000316798">
    <property type="component" value="Chromosome"/>
</dbReference>
<accession>A0A515DDS1</accession>
<dbReference type="RefSeq" id="WP_142820003.1">
    <property type="nucleotide sequence ID" value="NZ_CP035503.1"/>
</dbReference>
<evidence type="ECO:0000256" key="1">
    <source>
        <dbReference type="ARBA" id="ARBA00005964"/>
    </source>
</evidence>
<evidence type="ECO:0000313" key="5">
    <source>
        <dbReference type="EMBL" id="QDL38563.1"/>
    </source>
</evidence>
<dbReference type="PROSITE" id="PS00122">
    <property type="entry name" value="CARBOXYLESTERASE_B_1"/>
    <property type="match status" value="1"/>
</dbReference>
<dbReference type="InterPro" id="IPR050309">
    <property type="entry name" value="Type-B_Carboxylest/Lipase"/>
</dbReference>
<dbReference type="GO" id="GO:0016787">
    <property type="term" value="F:hydrolase activity"/>
    <property type="evidence" value="ECO:0007669"/>
    <property type="project" value="UniProtKB-KW"/>
</dbReference>
<dbReference type="InterPro" id="IPR029058">
    <property type="entry name" value="AB_hydrolase_fold"/>
</dbReference>
<dbReference type="EC" id="3.1.1.-" evidence="3"/>
<dbReference type="InterPro" id="IPR019826">
    <property type="entry name" value="Carboxylesterase_B_AS"/>
</dbReference>
<organism evidence="5 6">
    <name type="scientific">Rhodoferax sediminis</name>
    <dbReference type="NCBI Taxonomy" id="2509614"/>
    <lineage>
        <taxon>Bacteria</taxon>
        <taxon>Pseudomonadati</taxon>
        <taxon>Pseudomonadota</taxon>
        <taxon>Betaproteobacteria</taxon>
        <taxon>Burkholderiales</taxon>
        <taxon>Comamonadaceae</taxon>
        <taxon>Rhodoferax</taxon>
    </lineage>
</organism>
<dbReference type="SUPFAM" id="SSF53474">
    <property type="entry name" value="alpha/beta-Hydrolases"/>
    <property type="match status" value="1"/>
</dbReference>
<evidence type="ECO:0000313" key="6">
    <source>
        <dbReference type="Proteomes" id="UP000316798"/>
    </source>
</evidence>
<dbReference type="InterPro" id="IPR002018">
    <property type="entry name" value="CarbesteraseB"/>
</dbReference>
<dbReference type="KEGG" id="rhf:EUB48_15660"/>
<gene>
    <name evidence="5" type="ORF">EUB48_15660</name>
</gene>
<keyword evidence="2 3" id="KW-0378">Hydrolase</keyword>
<evidence type="ECO:0000256" key="2">
    <source>
        <dbReference type="ARBA" id="ARBA00022801"/>
    </source>
</evidence>
<dbReference type="Gene3D" id="3.40.50.1820">
    <property type="entry name" value="alpha/beta hydrolase"/>
    <property type="match status" value="1"/>
</dbReference>